<proteinExistence type="predicted"/>
<dbReference type="AlphaFoldDB" id="A0A1T4RKE0"/>
<evidence type="ECO:0000313" key="3">
    <source>
        <dbReference type="Proteomes" id="UP000190449"/>
    </source>
</evidence>
<feature type="transmembrane region" description="Helical" evidence="1">
    <location>
        <begin position="12"/>
        <end position="33"/>
    </location>
</feature>
<protein>
    <submittedName>
        <fullName evidence="2">Uncharacterized protein</fullName>
    </submittedName>
</protein>
<dbReference type="Proteomes" id="UP000190449">
    <property type="component" value="Unassembled WGS sequence"/>
</dbReference>
<dbReference type="EMBL" id="FUWU01000077">
    <property type="protein sequence ID" value="SKA16218.1"/>
    <property type="molecule type" value="Genomic_DNA"/>
</dbReference>
<evidence type="ECO:0000313" key="2">
    <source>
        <dbReference type="EMBL" id="SKA16218.1"/>
    </source>
</evidence>
<gene>
    <name evidence="2" type="ORF">SAMN02745108_02753</name>
</gene>
<sequence>MRNIFFDIMYEAGYFFLEIAKNFYKFVAFWSFAMKKKLFL</sequence>
<keyword evidence="1" id="KW-0812">Transmembrane</keyword>
<keyword evidence="1" id="KW-0472">Membrane</keyword>
<reference evidence="2 3" key="1">
    <citation type="submission" date="2017-02" db="EMBL/GenBank/DDBJ databases">
        <authorList>
            <person name="Peterson S.W."/>
        </authorList>
    </citation>
    <scope>NUCLEOTIDE SEQUENCE [LARGE SCALE GENOMIC DNA]</scope>
    <source>
        <strain evidence="2 3">ATCC 43854</strain>
    </source>
</reference>
<dbReference type="STRING" id="28122.SAMN02745108_02753"/>
<organism evidence="2 3">
    <name type="scientific">Fibrobacter intestinalis</name>
    <dbReference type="NCBI Taxonomy" id="28122"/>
    <lineage>
        <taxon>Bacteria</taxon>
        <taxon>Pseudomonadati</taxon>
        <taxon>Fibrobacterota</taxon>
        <taxon>Fibrobacteria</taxon>
        <taxon>Fibrobacterales</taxon>
        <taxon>Fibrobacteraceae</taxon>
        <taxon>Fibrobacter</taxon>
    </lineage>
</organism>
<evidence type="ECO:0000256" key="1">
    <source>
        <dbReference type="SAM" id="Phobius"/>
    </source>
</evidence>
<keyword evidence="1" id="KW-1133">Transmembrane helix</keyword>
<accession>A0A1T4RKE0</accession>
<name>A0A1T4RKE0_9BACT</name>